<dbReference type="PANTHER" id="PTHR31065:SF35">
    <property type="entry name" value="PLATZ TRANSCRIPTION FACTOR FAMILY PROTEIN"/>
    <property type="match status" value="1"/>
</dbReference>
<gene>
    <name evidence="1" type="ORF">LUZ62_059280</name>
</gene>
<dbReference type="InterPro" id="IPR006734">
    <property type="entry name" value="PLATZ"/>
</dbReference>
<sequence length="175" mass="20397">MNKISKEDRFPLWLRSLLKINFFFHPCEIHSGPFKKECNMYCLDCTGPALCYSCLADHKDHHVVQIRKSSYYDVVRICDVSKFIDVSDVQPYIVNGATIVFLEERLKPRFKEEGVKYTCKTCHGKLPEPFQFCSLRCKRKGLKKDPELTFALQPKLSRDVSKNADKPKYFSAEFV</sequence>
<dbReference type="Pfam" id="PF04640">
    <property type="entry name" value="PLATZ"/>
    <property type="match status" value="1"/>
</dbReference>
<comment type="caution">
    <text evidence="1">The sequence shown here is derived from an EMBL/GenBank/DDBJ whole genome shotgun (WGS) entry which is preliminary data.</text>
</comment>
<keyword evidence="2" id="KW-1185">Reference proteome</keyword>
<dbReference type="AlphaFoldDB" id="A0AAV8E9U6"/>
<protein>
    <submittedName>
        <fullName evidence="1">PLATZ transcription factor family protein</fullName>
    </submittedName>
</protein>
<proteinExistence type="predicted"/>
<dbReference type="Proteomes" id="UP001140206">
    <property type="component" value="Chromosome 3"/>
</dbReference>
<name>A0AAV8E9U6_9POAL</name>
<reference evidence="1" key="1">
    <citation type="submission" date="2022-08" db="EMBL/GenBank/DDBJ databases">
        <authorList>
            <person name="Marques A."/>
        </authorList>
    </citation>
    <scope>NUCLEOTIDE SEQUENCE</scope>
    <source>
        <strain evidence="1">RhyPub2mFocal</strain>
        <tissue evidence="1">Leaves</tissue>
    </source>
</reference>
<accession>A0AAV8E9U6</accession>
<evidence type="ECO:0000313" key="2">
    <source>
        <dbReference type="Proteomes" id="UP001140206"/>
    </source>
</evidence>
<dbReference type="EMBL" id="JAMFTS010000003">
    <property type="protein sequence ID" value="KAJ4775023.1"/>
    <property type="molecule type" value="Genomic_DNA"/>
</dbReference>
<evidence type="ECO:0000313" key="1">
    <source>
        <dbReference type="EMBL" id="KAJ4775023.1"/>
    </source>
</evidence>
<dbReference type="PANTHER" id="PTHR31065">
    <property type="entry name" value="PLATZ TRANSCRIPTION FACTOR FAMILY PROTEIN"/>
    <property type="match status" value="1"/>
</dbReference>
<organism evidence="1 2">
    <name type="scientific">Rhynchospora pubera</name>
    <dbReference type="NCBI Taxonomy" id="906938"/>
    <lineage>
        <taxon>Eukaryota</taxon>
        <taxon>Viridiplantae</taxon>
        <taxon>Streptophyta</taxon>
        <taxon>Embryophyta</taxon>
        <taxon>Tracheophyta</taxon>
        <taxon>Spermatophyta</taxon>
        <taxon>Magnoliopsida</taxon>
        <taxon>Liliopsida</taxon>
        <taxon>Poales</taxon>
        <taxon>Cyperaceae</taxon>
        <taxon>Cyperoideae</taxon>
        <taxon>Rhynchosporeae</taxon>
        <taxon>Rhynchospora</taxon>
    </lineage>
</organism>